<dbReference type="Pfam" id="PF19788">
    <property type="entry name" value="DUF6272"/>
    <property type="match status" value="1"/>
</dbReference>
<evidence type="ECO:0000313" key="1">
    <source>
        <dbReference type="EMBL" id="QTA91142.1"/>
    </source>
</evidence>
<dbReference type="RefSeq" id="WP_207679037.1">
    <property type="nucleotide sequence ID" value="NZ_CP061800.1"/>
</dbReference>
<dbReference type="SUPFAM" id="SSF55874">
    <property type="entry name" value="ATPase domain of HSP90 chaperone/DNA topoisomerase II/histidine kinase"/>
    <property type="match status" value="1"/>
</dbReference>
<keyword evidence="1" id="KW-0808">Transferase</keyword>
<dbReference type="KEGG" id="dmm:dnm_072070"/>
<reference evidence="1" key="1">
    <citation type="journal article" date="2021" name="Microb. Physiol.">
        <title>Proteogenomic Insights into the Physiology of Marine, Sulfate-Reducing, Filamentous Desulfonema limicola and Desulfonema magnum.</title>
        <authorList>
            <person name="Schnaars V."/>
            <person name="Wohlbrand L."/>
            <person name="Scheve S."/>
            <person name="Hinrichs C."/>
            <person name="Reinhardt R."/>
            <person name="Rabus R."/>
        </authorList>
    </citation>
    <scope>NUCLEOTIDE SEQUENCE</scope>
    <source>
        <strain evidence="1">4be13</strain>
    </source>
</reference>
<dbReference type="InterPro" id="IPR058084">
    <property type="entry name" value="Slr1658-like"/>
</dbReference>
<dbReference type="Proteomes" id="UP000663722">
    <property type="component" value="Chromosome"/>
</dbReference>
<organism evidence="1 2">
    <name type="scientific">Desulfonema magnum</name>
    <dbReference type="NCBI Taxonomy" id="45655"/>
    <lineage>
        <taxon>Bacteria</taxon>
        <taxon>Pseudomonadati</taxon>
        <taxon>Thermodesulfobacteriota</taxon>
        <taxon>Desulfobacteria</taxon>
        <taxon>Desulfobacterales</taxon>
        <taxon>Desulfococcaceae</taxon>
        <taxon>Desulfonema</taxon>
    </lineage>
</organism>
<sequence>MNESNAIVLGDFIEPESSDFEGSLVFSIKAAYIEKGKLWKSKDITAEFLGDFWKAMLDVEHIKPTLHFVCAELLENAVYHSVKSDYLIKIQLCFKTDELLIYVKNSADTKKIEELKKFVRSVLEEKNLQKLFIKKMKEAKKSGCKKSQVGLITIIKDRGAKLSWKLDPGPEITSVTTLARINLKKKET</sequence>
<name>A0A975BTD3_9BACT</name>
<dbReference type="EMBL" id="CP061800">
    <property type="protein sequence ID" value="QTA91142.1"/>
    <property type="molecule type" value="Genomic_DNA"/>
</dbReference>
<evidence type="ECO:0000313" key="2">
    <source>
        <dbReference type="Proteomes" id="UP000663722"/>
    </source>
</evidence>
<accession>A0A975BTD3</accession>
<dbReference type="InterPro" id="IPR036890">
    <property type="entry name" value="HATPase_C_sf"/>
</dbReference>
<gene>
    <name evidence="1" type="ORF">dnm_072070</name>
</gene>
<protein>
    <submittedName>
        <fullName evidence="1">Histidine kinase domain-containing protein</fullName>
    </submittedName>
</protein>
<dbReference type="NCBIfam" id="NF047703">
    <property type="entry name" value="slr1658_superfam"/>
    <property type="match status" value="1"/>
</dbReference>
<dbReference type="GO" id="GO:0016301">
    <property type="term" value="F:kinase activity"/>
    <property type="evidence" value="ECO:0007669"/>
    <property type="project" value="UniProtKB-KW"/>
</dbReference>
<proteinExistence type="predicted"/>
<dbReference type="InterPro" id="IPR046239">
    <property type="entry name" value="DUF6272"/>
</dbReference>
<keyword evidence="1" id="KW-0418">Kinase</keyword>
<keyword evidence="2" id="KW-1185">Reference proteome</keyword>
<dbReference type="AlphaFoldDB" id="A0A975BTD3"/>